<dbReference type="AlphaFoldDB" id="A0A5E4LX49"/>
<gene>
    <name evidence="1" type="ORF">CINCED_3A006206</name>
</gene>
<protein>
    <submittedName>
        <fullName evidence="1">Uncharacterized protein</fullName>
    </submittedName>
</protein>
<organism evidence="1 2">
    <name type="scientific">Cinara cedri</name>
    <dbReference type="NCBI Taxonomy" id="506608"/>
    <lineage>
        <taxon>Eukaryota</taxon>
        <taxon>Metazoa</taxon>
        <taxon>Ecdysozoa</taxon>
        <taxon>Arthropoda</taxon>
        <taxon>Hexapoda</taxon>
        <taxon>Insecta</taxon>
        <taxon>Pterygota</taxon>
        <taxon>Neoptera</taxon>
        <taxon>Paraneoptera</taxon>
        <taxon>Hemiptera</taxon>
        <taxon>Sternorrhyncha</taxon>
        <taxon>Aphidomorpha</taxon>
        <taxon>Aphidoidea</taxon>
        <taxon>Aphididae</taxon>
        <taxon>Lachninae</taxon>
        <taxon>Cinara</taxon>
    </lineage>
</organism>
<dbReference type="EMBL" id="CABPRJ010000001">
    <property type="protein sequence ID" value="VVC24140.1"/>
    <property type="molecule type" value="Genomic_DNA"/>
</dbReference>
<evidence type="ECO:0000313" key="2">
    <source>
        <dbReference type="Proteomes" id="UP000325440"/>
    </source>
</evidence>
<keyword evidence="2" id="KW-1185">Reference proteome</keyword>
<proteinExistence type="predicted"/>
<sequence>MANSASYQKKMCRMDKRVYEGPRTKPRYIVCRSDRLLKTMPVYAVNKHECKRILTDTGVERCRVLKDLGFDRETRDGRP</sequence>
<name>A0A5E4LX49_9HEMI</name>
<reference evidence="1 2" key="1">
    <citation type="submission" date="2019-08" db="EMBL/GenBank/DDBJ databases">
        <authorList>
            <person name="Alioto T."/>
            <person name="Alioto T."/>
            <person name="Gomez Garrido J."/>
        </authorList>
    </citation>
    <scope>NUCLEOTIDE SEQUENCE [LARGE SCALE GENOMIC DNA]</scope>
</reference>
<evidence type="ECO:0000313" key="1">
    <source>
        <dbReference type="EMBL" id="VVC24140.1"/>
    </source>
</evidence>
<dbReference type="Proteomes" id="UP000325440">
    <property type="component" value="Unassembled WGS sequence"/>
</dbReference>
<accession>A0A5E4LX49</accession>